<organism evidence="1 2">
    <name type="scientific">Limnoraphis robusta CS-951</name>
    <dbReference type="NCBI Taxonomy" id="1637645"/>
    <lineage>
        <taxon>Bacteria</taxon>
        <taxon>Bacillati</taxon>
        <taxon>Cyanobacteriota</taxon>
        <taxon>Cyanophyceae</taxon>
        <taxon>Oscillatoriophycideae</taxon>
        <taxon>Oscillatoriales</taxon>
        <taxon>Sirenicapillariaceae</taxon>
        <taxon>Limnoraphis</taxon>
    </lineage>
</organism>
<dbReference type="InterPro" id="IPR007367">
    <property type="entry name" value="DUF433"/>
</dbReference>
<dbReference type="EMBL" id="LATL02000274">
    <property type="protein sequence ID" value="KKD35210.1"/>
    <property type="molecule type" value="Genomic_DNA"/>
</dbReference>
<dbReference type="InterPro" id="IPR036388">
    <property type="entry name" value="WH-like_DNA-bd_sf"/>
</dbReference>
<dbReference type="InterPro" id="IPR009057">
    <property type="entry name" value="Homeodomain-like_sf"/>
</dbReference>
<evidence type="ECO:0000313" key="2">
    <source>
        <dbReference type="Proteomes" id="UP000033607"/>
    </source>
</evidence>
<dbReference type="Pfam" id="PF04255">
    <property type="entry name" value="DUF433"/>
    <property type="match status" value="1"/>
</dbReference>
<dbReference type="Gene3D" id="1.10.10.10">
    <property type="entry name" value="Winged helix-like DNA-binding domain superfamily/Winged helix DNA-binding domain"/>
    <property type="match status" value="1"/>
</dbReference>
<name>A0A0F5YAH9_9CYAN</name>
<dbReference type="RefSeq" id="WP_046281631.1">
    <property type="nucleotide sequence ID" value="NZ_LATL02000274.1"/>
</dbReference>
<evidence type="ECO:0008006" key="3">
    <source>
        <dbReference type="Google" id="ProtNLM"/>
    </source>
</evidence>
<protein>
    <recommendedName>
        <fullName evidence="3">DUF433 domain-containing protein</fullName>
    </recommendedName>
</protein>
<dbReference type="Proteomes" id="UP000033607">
    <property type="component" value="Unassembled WGS sequence"/>
</dbReference>
<gene>
    <name evidence="1" type="ORF">WN50_26600</name>
</gene>
<proteinExistence type="predicted"/>
<reference evidence="1 2" key="1">
    <citation type="submission" date="2015-06" db="EMBL/GenBank/DDBJ databases">
        <title>Draft genome assembly of filamentous brackish cyanobacterium Limnoraphis robusta strain CS-951.</title>
        <authorList>
            <person name="Willis A."/>
            <person name="Parks M."/>
            <person name="Burford M.A."/>
        </authorList>
    </citation>
    <scope>NUCLEOTIDE SEQUENCE [LARGE SCALE GENOMIC DNA]</scope>
    <source>
        <strain evidence="1 2">CS-951</strain>
    </source>
</reference>
<dbReference type="AlphaFoldDB" id="A0A0F5YAH9"/>
<sequence length="88" mass="9380">MTTAARVIQSDPDILGGTPLFVGTRVPMKTLLDYHIALLESGTGNGEQGTADYERVSESKNVLTNLRSAITAQPPKPEPKLLGKNCGQ</sequence>
<comment type="caution">
    <text evidence="1">The sequence shown here is derived from an EMBL/GenBank/DDBJ whole genome shotgun (WGS) entry which is preliminary data.</text>
</comment>
<dbReference type="SUPFAM" id="SSF46689">
    <property type="entry name" value="Homeodomain-like"/>
    <property type="match status" value="1"/>
</dbReference>
<accession>A0A0F5YAH9</accession>
<dbReference type="PATRIC" id="fig|1637645.4.peg.5440"/>
<evidence type="ECO:0000313" key="1">
    <source>
        <dbReference type="EMBL" id="KKD35210.1"/>
    </source>
</evidence>